<name>X0YL66_9ZZZZ</name>
<accession>X0YL66</accession>
<organism evidence="1">
    <name type="scientific">marine sediment metagenome</name>
    <dbReference type="NCBI Taxonomy" id="412755"/>
    <lineage>
        <taxon>unclassified sequences</taxon>
        <taxon>metagenomes</taxon>
        <taxon>ecological metagenomes</taxon>
    </lineage>
</organism>
<comment type="caution">
    <text evidence="1">The sequence shown here is derived from an EMBL/GenBank/DDBJ whole genome shotgun (WGS) entry which is preliminary data.</text>
</comment>
<sequence>DINRFAAKSTLLISDPAPLTARLMADKSLPFVVTLVTNENPESTSVLARRKQPFSAEPSKTEPLNLAWPRGVISLSHVALPFPPEDPLYGQGPPGKEDIIFLGQMAVQGERGLLKIPSDFLIRLRYNPFYAFLETRVLEWLDGASGQTGLAAVAPVSTDGSIDGES</sequence>
<evidence type="ECO:0000313" key="1">
    <source>
        <dbReference type="EMBL" id="GAG56800.1"/>
    </source>
</evidence>
<reference evidence="1" key="1">
    <citation type="journal article" date="2014" name="Front. Microbiol.">
        <title>High frequency of phylogenetically diverse reductive dehalogenase-homologous genes in deep subseafloor sedimentary metagenomes.</title>
        <authorList>
            <person name="Kawai M."/>
            <person name="Futagami T."/>
            <person name="Toyoda A."/>
            <person name="Takaki Y."/>
            <person name="Nishi S."/>
            <person name="Hori S."/>
            <person name="Arai W."/>
            <person name="Tsubouchi T."/>
            <person name="Morono Y."/>
            <person name="Uchiyama I."/>
            <person name="Ito T."/>
            <person name="Fujiyama A."/>
            <person name="Inagaki F."/>
            <person name="Takami H."/>
        </authorList>
    </citation>
    <scope>NUCLEOTIDE SEQUENCE</scope>
    <source>
        <strain evidence="1">Expedition CK06-06</strain>
    </source>
</reference>
<gene>
    <name evidence="1" type="ORF">S01H4_16769</name>
</gene>
<feature type="non-terminal residue" evidence="1">
    <location>
        <position position="1"/>
    </location>
</feature>
<dbReference type="AlphaFoldDB" id="X0YL66"/>
<proteinExistence type="predicted"/>
<dbReference type="EMBL" id="BART01007363">
    <property type="protein sequence ID" value="GAG56800.1"/>
    <property type="molecule type" value="Genomic_DNA"/>
</dbReference>
<protein>
    <submittedName>
        <fullName evidence="1">Uncharacterized protein</fullName>
    </submittedName>
</protein>